<dbReference type="InterPro" id="IPR032710">
    <property type="entry name" value="NTF2-like_dom_sf"/>
</dbReference>
<dbReference type="InterPro" id="IPR007379">
    <property type="entry name" value="Tim44-like_dom"/>
</dbReference>
<evidence type="ECO:0000256" key="2">
    <source>
        <dbReference type="SAM" id="Phobius"/>
    </source>
</evidence>
<reference evidence="4 5" key="1">
    <citation type="submission" date="2020-07" db="EMBL/GenBank/DDBJ databases">
        <title>Taxonomic revisions and descriptions of new bacterial species based on genomic comparisons in the high-G+C-content subgroup of the family Alcaligenaceae.</title>
        <authorList>
            <person name="Szabo A."/>
            <person name="Felfoldi T."/>
        </authorList>
    </citation>
    <scope>NUCLEOTIDE SEQUENCE [LARGE SCALE GENOMIC DNA]</scope>
    <source>
        <strain evidence="4 5">DSM 25264</strain>
    </source>
</reference>
<dbReference type="PANTHER" id="PTHR41542:SF1">
    <property type="entry name" value="BLL5807 PROTEIN"/>
    <property type="match status" value="1"/>
</dbReference>
<protein>
    <submittedName>
        <fullName evidence="4">TIM44-like domain-containing protein</fullName>
    </submittedName>
</protein>
<evidence type="ECO:0000259" key="3">
    <source>
        <dbReference type="SMART" id="SM00978"/>
    </source>
</evidence>
<evidence type="ECO:0000256" key="1">
    <source>
        <dbReference type="SAM" id="MobiDB-lite"/>
    </source>
</evidence>
<evidence type="ECO:0000313" key="5">
    <source>
        <dbReference type="Proteomes" id="UP000580517"/>
    </source>
</evidence>
<feature type="domain" description="Tim44-like" evidence="3">
    <location>
        <begin position="189"/>
        <end position="316"/>
    </location>
</feature>
<keyword evidence="2" id="KW-0472">Membrane</keyword>
<keyword evidence="2" id="KW-1133">Transmembrane helix</keyword>
<dbReference type="Pfam" id="PF04280">
    <property type="entry name" value="Tim44"/>
    <property type="match status" value="1"/>
</dbReference>
<feature type="transmembrane region" description="Helical" evidence="2">
    <location>
        <begin position="111"/>
        <end position="132"/>
    </location>
</feature>
<dbReference type="OrthoDB" id="5297955at2"/>
<dbReference type="SMART" id="SM00978">
    <property type="entry name" value="Tim44"/>
    <property type="match status" value="1"/>
</dbReference>
<feature type="transmembrane region" description="Helical" evidence="2">
    <location>
        <begin position="85"/>
        <end position="105"/>
    </location>
</feature>
<dbReference type="Gene3D" id="3.10.450.240">
    <property type="match status" value="1"/>
</dbReference>
<evidence type="ECO:0000313" key="4">
    <source>
        <dbReference type="EMBL" id="NYT37596.1"/>
    </source>
</evidence>
<feature type="transmembrane region" description="Helical" evidence="2">
    <location>
        <begin position="6"/>
        <end position="26"/>
    </location>
</feature>
<feature type="region of interest" description="Disordered" evidence="1">
    <location>
        <begin position="141"/>
        <end position="184"/>
    </location>
</feature>
<gene>
    <name evidence="4" type="ORF">H0A68_11985</name>
</gene>
<dbReference type="AlphaFoldDB" id="A0A853FHZ6"/>
<dbReference type="Proteomes" id="UP000580517">
    <property type="component" value="Unassembled WGS sequence"/>
</dbReference>
<feature type="region of interest" description="Disordered" evidence="1">
    <location>
        <begin position="35"/>
        <end position="66"/>
    </location>
</feature>
<dbReference type="SUPFAM" id="SSF54427">
    <property type="entry name" value="NTF2-like"/>
    <property type="match status" value="1"/>
</dbReference>
<comment type="caution">
    <text evidence="4">The sequence shown here is derived from an EMBL/GenBank/DDBJ whole genome shotgun (WGS) entry which is preliminary data.</text>
</comment>
<keyword evidence="2" id="KW-0812">Transmembrane</keyword>
<feature type="compositionally biased region" description="Low complexity" evidence="1">
    <location>
        <begin position="47"/>
        <end position="66"/>
    </location>
</feature>
<proteinExistence type="predicted"/>
<organism evidence="4 5">
    <name type="scientific">Allopusillimonas soli</name>
    <dbReference type="NCBI Taxonomy" id="659016"/>
    <lineage>
        <taxon>Bacteria</taxon>
        <taxon>Pseudomonadati</taxon>
        <taxon>Pseudomonadota</taxon>
        <taxon>Betaproteobacteria</taxon>
        <taxon>Burkholderiales</taxon>
        <taxon>Alcaligenaceae</taxon>
        <taxon>Allopusillimonas</taxon>
    </lineage>
</organism>
<accession>A0A853FHZ6</accession>
<keyword evidence="5" id="KW-1185">Reference proteome</keyword>
<name>A0A853FHZ6_9BURK</name>
<dbReference type="RefSeq" id="WP_129969279.1">
    <property type="nucleotide sequence ID" value="NZ_JACCEW010000003.1"/>
</dbReference>
<dbReference type="EMBL" id="JACCEW010000003">
    <property type="protein sequence ID" value="NYT37596.1"/>
    <property type="molecule type" value="Genomic_DNA"/>
</dbReference>
<dbReference type="PANTHER" id="PTHR41542">
    <property type="entry name" value="BLL5807 PROTEIN"/>
    <property type="match status" value="1"/>
</dbReference>
<sequence>MTFRGSRLLAMFVLAISAGAMLSASFDAEARRMGGGKSFGRQSSNVTQQRQAATPPSAASTTTRSSAAAGGAAASTAGKSGMSRFLGPIAGIAAGLGIAALLSSLGLSGAFLEFMSSLILIGLLAFGILFIFRKLRGAGSPMQQATQGAGRGGHGMLRQEQQAQADKPAWPGAHHQSASATAVPDAVPAPPVDKSWFIPGDFDTAAFLANAKRQFIEIQSVWDAGDLDRLREYLTDDLMAEVKPEVVRRAGANTTEVVLLNAELLGIESVSGGHLASVRYSGMLREDPGAEAFRFEEVWNLFKADGAGWLLAGIQQIPLDQAG</sequence>